<dbReference type="Proteomes" id="UP000306229">
    <property type="component" value="Chromosome"/>
</dbReference>
<dbReference type="RefSeq" id="WP_138950040.1">
    <property type="nucleotide sequence ID" value="NZ_CP040749.1"/>
</dbReference>
<organism evidence="1 2">
    <name type="scientific">Aureibaculum algae</name>
    <dbReference type="NCBI Taxonomy" id="2584122"/>
    <lineage>
        <taxon>Bacteria</taxon>
        <taxon>Pseudomonadati</taxon>
        <taxon>Bacteroidota</taxon>
        <taxon>Flavobacteriia</taxon>
        <taxon>Flavobacteriales</taxon>
        <taxon>Flavobacteriaceae</taxon>
        <taxon>Aureibaculum</taxon>
    </lineage>
</organism>
<sequence length="157" mass="17752">MNNDKIKKKEFQNLKKKNNKNENFLTKSMKIIAITMVFLMFISCGTAKKFPLSDLVPAAEITVSKKQDNNNNFIIEVIAKNLASANRLDPPKNNYVVWIVTEDNGIKNVGQLSNKNAKKVELETTTPFNVKEIFITAEDEGNITYPSGIEITRTKLK</sequence>
<dbReference type="EMBL" id="CP040749">
    <property type="protein sequence ID" value="QCX39176.1"/>
    <property type="molecule type" value="Genomic_DNA"/>
</dbReference>
<dbReference type="AlphaFoldDB" id="A0A5B7TVR9"/>
<reference evidence="1 2" key="1">
    <citation type="submission" date="2019-05" db="EMBL/GenBank/DDBJ databases">
        <title>Algicella ahnfeltiae gen. nov., sp. nov., a novel marine bacterium of the family Flavobacteriaceae isolated from a red alga.</title>
        <authorList>
            <person name="Nedashkovskaya O.I."/>
            <person name="Kukhlevskiy A.D."/>
            <person name="Kim S.-G."/>
            <person name="Zhukova N.V."/>
            <person name="Mikhailov V.V."/>
        </authorList>
    </citation>
    <scope>NUCLEOTIDE SEQUENCE [LARGE SCALE GENOMIC DNA]</scope>
    <source>
        <strain evidence="1 2">10Alg115</strain>
    </source>
</reference>
<protein>
    <recommendedName>
        <fullName evidence="3">Anti-sigma factor</fullName>
    </recommendedName>
</protein>
<accession>A0A5B7TVR9</accession>
<proteinExistence type="predicted"/>
<name>A0A5B7TVR9_9FLAO</name>
<evidence type="ECO:0008006" key="3">
    <source>
        <dbReference type="Google" id="ProtNLM"/>
    </source>
</evidence>
<gene>
    <name evidence="1" type="ORF">FF125_12280</name>
</gene>
<evidence type="ECO:0000313" key="1">
    <source>
        <dbReference type="EMBL" id="QCX39176.1"/>
    </source>
</evidence>
<dbReference type="OrthoDB" id="676347at2"/>
<keyword evidence="2" id="KW-1185">Reference proteome</keyword>
<dbReference type="KEGG" id="fbe:FF125_12280"/>
<evidence type="ECO:0000313" key="2">
    <source>
        <dbReference type="Proteomes" id="UP000306229"/>
    </source>
</evidence>